<dbReference type="PANTHER" id="PTHR46068">
    <property type="entry name" value="PROTEIN CBG27172"/>
    <property type="match status" value="1"/>
</dbReference>
<dbReference type="Gene3D" id="3.30.420.10">
    <property type="entry name" value="Ribonuclease H-like superfamily/Ribonuclease H"/>
    <property type="match status" value="1"/>
</dbReference>
<name>A0A8R1EJ62_CAEJA</name>
<evidence type="ECO:0000313" key="1">
    <source>
        <dbReference type="EnsemblMetazoa" id="CJA34635.1"/>
    </source>
</evidence>
<dbReference type="InterPro" id="IPR036397">
    <property type="entry name" value="RNaseH_sf"/>
</dbReference>
<protein>
    <recommendedName>
        <fullName evidence="3">Tc1-like transposase DDE domain-containing protein</fullName>
    </recommendedName>
</protein>
<dbReference type="EnsemblMetazoa" id="CJA34635.1">
    <property type="protein sequence ID" value="CJA34635.1"/>
    <property type="gene ID" value="WBGene00210482"/>
</dbReference>
<evidence type="ECO:0008006" key="3">
    <source>
        <dbReference type="Google" id="ProtNLM"/>
    </source>
</evidence>
<reference evidence="1" key="2">
    <citation type="submission" date="2022-06" db="UniProtKB">
        <authorList>
            <consortium name="EnsemblMetazoa"/>
        </authorList>
    </citation>
    <scope>IDENTIFICATION</scope>
    <source>
        <strain evidence="1">DF5081</strain>
    </source>
</reference>
<dbReference type="AlphaFoldDB" id="A0A8R1EJ62"/>
<proteinExistence type="predicted"/>
<sequence length="162" mass="18745">MLVATPIERVRLIVAQCKNQSEIYVDDILVKQLLSWTNTHFGQQHWVFKQDGAPAHTAKSTQEWCDADFPAFIKKEDWPASSPLEYSVWGVLHNKLYARLHSSVKVLKKKLLEVPRWMLTCVGCCSYKHFVESQLFTVSTFGEIMFETYSYTYQPPCGFNLC</sequence>
<reference evidence="2" key="1">
    <citation type="submission" date="2010-08" db="EMBL/GenBank/DDBJ databases">
        <authorList>
            <consortium name="Caenorhabditis japonica Sequencing Consortium"/>
            <person name="Wilson R.K."/>
        </authorList>
    </citation>
    <scope>NUCLEOTIDE SEQUENCE [LARGE SCALE GENOMIC DNA]</scope>
    <source>
        <strain evidence="2">DF5081</strain>
    </source>
</reference>
<dbReference type="PANTHER" id="PTHR46068:SF1">
    <property type="entry name" value="TRANSPOSASE IS30-LIKE HTH DOMAIN-CONTAINING PROTEIN"/>
    <property type="match status" value="1"/>
</dbReference>
<dbReference type="Proteomes" id="UP000005237">
    <property type="component" value="Unassembled WGS sequence"/>
</dbReference>
<keyword evidence="2" id="KW-1185">Reference proteome</keyword>
<evidence type="ECO:0000313" key="2">
    <source>
        <dbReference type="Proteomes" id="UP000005237"/>
    </source>
</evidence>
<accession>A0A8R1EJ62</accession>
<dbReference type="GO" id="GO:0003676">
    <property type="term" value="F:nucleic acid binding"/>
    <property type="evidence" value="ECO:0007669"/>
    <property type="project" value="InterPro"/>
</dbReference>
<organism evidence="1 2">
    <name type="scientific">Caenorhabditis japonica</name>
    <dbReference type="NCBI Taxonomy" id="281687"/>
    <lineage>
        <taxon>Eukaryota</taxon>
        <taxon>Metazoa</taxon>
        <taxon>Ecdysozoa</taxon>
        <taxon>Nematoda</taxon>
        <taxon>Chromadorea</taxon>
        <taxon>Rhabditida</taxon>
        <taxon>Rhabditina</taxon>
        <taxon>Rhabditomorpha</taxon>
        <taxon>Rhabditoidea</taxon>
        <taxon>Rhabditidae</taxon>
        <taxon>Peloderinae</taxon>
        <taxon>Caenorhabditis</taxon>
    </lineage>
</organism>